<dbReference type="AlphaFoldDB" id="A0A919PTZ4"/>
<comment type="caution">
    <text evidence="2">The sequence shown here is derived from an EMBL/GenBank/DDBJ whole genome shotgun (WGS) entry which is preliminary data.</text>
</comment>
<keyword evidence="3" id="KW-1185">Reference proteome</keyword>
<feature type="domain" description="DUF7691" evidence="1">
    <location>
        <begin position="1"/>
        <end position="187"/>
    </location>
</feature>
<sequence length="187" mass="20274">MGYGVMAYRVDIDKLSALCGSGDNQMRRVICGRFRTDITRLNDDLDCSNDRGAPSVFTAIEHLVMGGDKTLPGHLYGYGFKYIVQFSGRSLNNGHFYPCPSSYLDSTVDPALKATGAQISMSDLIYRGAPVDFPSPDDFPSIGYWTADEVTAAAEPLRSGTTDEVRAVAAWTADAATAHQGIIGFYH</sequence>
<name>A0A919PTZ4_9ACTN</name>
<dbReference type="InterPro" id="IPR056108">
    <property type="entry name" value="DUF7691"/>
</dbReference>
<evidence type="ECO:0000313" key="3">
    <source>
        <dbReference type="Proteomes" id="UP000660611"/>
    </source>
</evidence>
<evidence type="ECO:0000259" key="1">
    <source>
        <dbReference type="Pfam" id="PF24740"/>
    </source>
</evidence>
<evidence type="ECO:0000313" key="2">
    <source>
        <dbReference type="EMBL" id="GIG49236.1"/>
    </source>
</evidence>
<dbReference type="Pfam" id="PF24740">
    <property type="entry name" value="DUF7691"/>
    <property type="match status" value="1"/>
</dbReference>
<dbReference type="RefSeq" id="WP_203850931.1">
    <property type="nucleotide sequence ID" value="NZ_BAAAVW010000008.1"/>
</dbReference>
<proteinExistence type="predicted"/>
<dbReference type="EMBL" id="BONQ01000114">
    <property type="protein sequence ID" value="GIG49236.1"/>
    <property type="molecule type" value="Genomic_DNA"/>
</dbReference>
<accession>A0A919PTZ4</accession>
<reference evidence="2" key="1">
    <citation type="submission" date="2021-01" db="EMBL/GenBank/DDBJ databases">
        <title>Whole genome shotgun sequence of Dactylosporangium siamense NBRC 106093.</title>
        <authorList>
            <person name="Komaki H."/>
            <person name="Tamura T."/>
        </authorList>
    </citation>
    <scope>NUCLEOTIDE SEQUENCE</scope>
    <source>
        <strain evidence="2">NBRC 106093</strain>
    </source>
</reference>
<dbReference type="Proteomes" id="UP000660611">
    <property type="component" value="Unassembled WGS sequence"/>
</dbReference>
<organism evidence="2 3">
    <name type="scientific">Dactylosporangium siamense</name>
    <dbReference type="NCBI Taxonomy" id="685454"/>
    <lineage>
        <taxon>Bacteria</taxon>
        <taxon>Bacillati</taxon>
        <taxon>Actinomycetota</taxon>
        <taxon>Actinomycetes</taxon>
        <taxon>Micromonosporales</taxon>
        <taxon>Micromonosporaceae</taxon>
        <taxon>Dactylosporangium</taxon>
    </lineage>
</organism>
<protein>
    <recommendedName>
        <fullName evidence="1">DUF7691 domain-containing protein</fullName>
    </recommendedName>
</protein>
<gene>
    <name evidence="2" type="ORF">Dsi01nite_072770</name>
</gene>